<organism evidence="3 4">
    <name type="scientific">Nocardia goodfellowii</name>
    <dbReference type="NCBI Taxonomy" id="882446"/>
    <lineage>
        <taxon>Bacteria</taxon>
        <taxon>Bacillati</taxon>
        <taxon>Actinomycetota</taxon>
        <taxon>Actinomycetes</taxon>
        <taxon>Mycobacteriales</taxon>
        <taxon>Nocardiaceae</taxon>
        <taxon>Nocardia</taxon>
    </lineage>
</organism>
<dbReference type="Proteomes" id="UP001519325">
    <property type="component" value="Unassembled WGS sequence"/>
</dbReference>
<dbReference type="RefSeq" id="WP_209890878.1">
    <property type="nucleotide sequence ID" value="NZ_JAGGMR010000001.1"/>
</dbReference>
<keyword evidence="4" id="KW-1185">Reference proteome</keyword>
<dbReference type="CDD" id="cd07814">
    <property type="entry name" value="SRPBCC_CalC_Aha1-like"/>
    <property type="match status" value="1"/>
</dbReference>
<gene>
    <name evidence="3" type="ORF">BJ987_003468</name>
</gene>
<comment type="caution">
    <text evidence="3">The sequence shown here is derived from an EMBL/GenBank/DDBJ whole genome shotgun (WGS) entry which is preliminary data.</text>
</comment>
<name>A0ABS4QFT2_9NOCA</name>
<sequence length="148" mass="16856">MVSDSELDPAAVEIGSFFPQPPQAVWRALTEPDLIERWLMRSIGFAPATGTHFIFILPTNPGSSEIACEILTARPAEQLTHTWFDLRADHPARWVLDWTIQPEGRGTRLLLTQTGFDISDRRQKMVRNAMERGWKSTLQRLRTVLDDA</sequence>
<evidence type="ECO:0000259" key="2">
    <source>
        <dbReference type="Pfam" id="PF08327"/>
    </source>
</evidence>
<dbReference type="Gene3D" id="3.30.530.20">
    <property type="match status" value="1"/>
</dbReference>
<dbReference type="Pfam" id="PF08327">
    <property type="entry name" value="AHSA1"/>
    <property type="match status" value="1"/>
</dbReference>
<dbReference type="InterPro" id="IPR013538">
    <property type="entry name" value="ASHA1/2-like_C"/>
</dbReference>
<dbReference type="InterPro" id="IPR023393">
    <property type="entry name" value="START-like_dom_sf"/>
</dbReference>
<dbReference type="EMBL" id="JAGGMR010000001">
    <property type="protein sequence ID" value="MBP2190567.1"/>
    <property type="molecule type" value="Genomic_DNA"/>
</dbReference>
<reference evidence="3 4" key="1">
    <citation type="submission" date="2021-03" db="EMBL/GenBank/DDBJ databases">
        <title>Sequencing the genomes of 1000 actinobacteria strains.</title>
        <authorList>
            <person name="Klenk H.-P."/>
        </authorList>
    </citation>
    <scope>NUCLEOTIDE SEQUENCE [LARGE SCALE GENOMIC DNA]</scope>
    <source>
        <strain evidence="3 4">DSM 45516</strain>
    </source>
</reference>
<feature type="domain" description="Activator of Hsp90 ATPase homologue 1/2-like C-terminal" evidence="2">
    <location>
        <begin position="21"/>
        <end position="145"/>
    </location>
</feature>
<evidence type="ECO:0000313" key="4">
    <source>
        <dbReference type="Proteomes" id="UP001519325"/>
    </source>
</evidence>
<protein>
    <submittedName>
        <fullName evidence="3">Uncharacterized protein YndB with AHSA1/START domain</fullName>
    </submittedName>
</protein>
<proteinExistence type="inferred from homology"/>
<evidence type="ECO:0000313" key="3">
    <source>
        <dbReference type="EMBL" id="MBP2190567.1"/>
    </source>
</evidence>
<comment type="similarity">
    <text evidence="1">Belongs to the AHA1 family.</text>
</comment>
<dbReference type="SUPFAM" id="SSF55961">
    <property type="entry name" value="Bet v1-like"/>
    <property type="match status" value="1"/>
</dbReference>
<accession>A0ABS4QFT2</accession>
<evidence type="ECO:0000256" key="1">
    <source>
        <dbReference type="ARBA" id="ARBA00006817"/>
    </source>
</evidence>